<dbReference type="InterPro" id="IPR003961">
    <property type="entry name" value="FN3_dom"/>
</dbReference>
<reference evidence="12" key="1">
    <citation type="journal article" date="2020" name="Cell">
        <title>Large-Scale Comparative Analyses of Tick Genomes Elucidate Their Genetic Diversity and Vector Capacities.</title>
        <authorList>
            <consortium name="Tick Genome and Microbiome Consortium (TIGMIC)"/>
            <person name="Jia N."/>
            <person name="Wang J."/>
            <person name="Shi W."/>
            <person name="Du L."/>
            <person name="Sun Y."/>
            <person name="Zhan W."/>
            <person name="Jiang J.F."/>
            <person name="Wang Q."/>
            <person name="Zhang B."/>
            <person name="Ji P."/>
            <person name="Bell-Sakyi L."/>
            <person name="Cui X.M."/>
            <person name="Yuan T.T."/>
            <person name="Jiang B.G."/>
            <person name="Yang W.F."/>
            <person name="Lam T.T."/>
            <person name="Chang Q.C."/>
            <person name="Ding S.J."/>
            <person name="Wang X.J."/>
            <person name="Zhu J.G."/>
            <person name="Ruan X.D."/>
            <person name="Zhao L."/>
            <person name="Wei J.T."/>
            <person name="Ye R.Z."/>
            <person name="Que T.C."/>
            <person name="Du C.H."/>
            <person name="Zhou Y.H."/>
            <person name="Cheng J.X."/>
            <person name="Dai P.F."/>
            <person name="Guo W.B."/>
            <person name="Han X.H."/>
            <person name="Huang E.J."/>
            <person name="Li L.F."/>
            <person name="Wei W."/>
            <person name="Gao Y.C."/>
            <person name="Liu J.Z."/>
            <person name="Shao H.Z."/>
            <person name="Wang X."/>
            <person name="Wang C.C."/>
            <person name="Yang T.C."/>
            <person name="Huo Q.B."/>
            <person name="Li W."/>
            <person name="Chen H.Y."/>
            <person name="Chen S.E."/>
            <person name="Zhou L.G."/>
            <person name="Ni X.B."/>
            <person name="Tian J.H."/>
            <person name="Sheng Y."/>
            <person name="Liu T."/>
            <person name="Pan Y.S."/>
            <person name="Xia L.Y."/>
            <person name="Li J."/>
            <person name="Zhao F."/>
            <person name="Cao W.C."/>
        </authorList>
    </citation>
    <scope>NUCLEOTIDE SEQUENCE</scope>
    <source>
        <strain evidence="12">Rsan-2018</strain>
    </source>
</reference>
<feature type="domain" description="Fibronectin type-III" evidence="11">
    <location>
        <begin position="89"/>
        <end position="184"/>
    </location>
</feature>
<keyword evidence="4" id="KW-0677">Repeat</keyword>
<dbReference type="PANTHER" id="PTHR13817:SF102">
    <property type="entry name" value="DOWN SYNDROME CELL ADHESION MOLECULE-LIKE PROTEIN DSCAM2"/>
    <property type="match status" value="1"/>
</dbReference>
<evidence type="ECO:0000256" key="10">
    <source>
        <dbReference type="SAM" id="SignalP"/>
    </source>
</evidence>
<dbReference type="InterPro" id="IPR050964">
    <property type="entry name" value="Striated_Muscle_Regulatory"/>
</dbReference>
<dbReference type="InterPro" id="IPR056754">
    <property type="entry name" value="DSCAM/DSCAML_C"/>
</dbReference>
<evidence type="ECO:0000313" key="12">
    <source>
        <dbReference type="EMBL" id="KAH7969823.1"/>
    </source>
</evidence>
<keyword evidence="9" id="KW-0393">Immunoglobulin domain</keyword>
<dbReference type="CDD" id="cd00063">
    <property type="entry name" value="FN3"/>
    <property type="match status" value="2"/>
</dbReference>
<dbReference type="InterPro" id="IPR036116">
    <property type="entry name" value="FN3_sf"/>
</dbReference>
<evidence type="ECO:0000256" key="4">
    <source>
        <dbReference type="ARBA" id="ARBA00022737"/>
    </source>
</evidence>
<evidence type="ECO:0000256" key="5">
    <source>
        <dbReference type="ARBA" id="ARBA00022889"/>
    </source>
</evidence>
<dbReference type="Proteomes" id="UP000821837">
    <property type="component" value="Unassembled WGS sequence"/>
</dbReference>
<keyword evidence="7" id="KW-0472">Membrane</keyword>
<feature type="chain" id="PRO_5038449891" description="Fibronectin type-III domain-containing protein" evidence="10">
    <location>
        <begin position="18"/>
        <end position="246"/>
    </location>
</feature>
<dbReference type="AlphaFoldDB" id="A0A9D4T4S5"/>
<evidence type="ECO:0000256" key="7">
    <source>
        <dbReference type="ARBA" id="ARBA00023136"/>
    </source>
</evidence>
<keyword evidence="13" id="KW-1185">Reference proteome</keyword>
<keyword evidence="6" id="KW-1133">Transmembrane helix</keyword>
<dbReference type="GO" id="GO:0045202">
    <property type="term" value="C:synapse"/>
    <property type="evidence" value="ECO:0007669"/>
    <property type="project" value="TreeGrafter"/>
</dbReference>
<dbReference type="InterPro" id="IPR013783">
    <property type="entry name" value="Ig-like_fold"/>
</dbReference>
<dbReference type="PROSITE" id="PS50853">
    <property type="entry name" value="FN3"/>
    <property type="match status" value="1"/>
</dbReference>
<dbReference type="GO" id="GO:0016020">
    <property type="term" value="C:membrane"/>
    <property type="evidence" value="ECO:0007669"/>
    <property type="project" value="UniProtKB-SubCell"/>
</dbReference>
<evidence type="ECO:0000313" key="13">
    <source>
        <dbReference type="Proteomes" id="UP000821837"/>
    </source>
</evidence>
<accession>A0A9D4T4S5</accession>
<evidence type="ECO:0000256" key="9">
    <source>
        <dbReference type="ARBA" id="ARBA00023319"/>
    </source>
</evidence>
<dbReference type="PANTHER" id="PTHR13817">
    <property type="entry name" value="TITIN"/>
    <property type="match status" value="1"/>
</dbReference>
<evidence type="ECO:0000256" key="6">
    <source>
        <dbReference type="ARBA" id="ARBA00022989"/>
    </source>
</evidence>
<comment type="caution">
    <text evidence="12">The sequence shown here is derived from an EMBL/GenBank/DDBJ whole genome shotgun (WGS) entry which is preliminary data.</text>
</comment>
<evidence type="ECO:0000256" key="2">
    <source>
        <dbReference type="ARBA" id="ARBA00022692"/>
    </source>
</evidence>
<keyword evidence="3 10" id="KW-0732">Signal</keyword>
<feature type="signal peptide" evidence="10">
    <location>
        <begin position="1"/>
        <end position="17"/>
    </location>
</feature>
<dbReference type="Pfam" id="PF25059">
    <property type="entry name" value="FN3_DSCAM-DSCAML_C"/>
    <property type="match status" value="1"/>
</dbReference>
<dbReference type="VEuPathDB" id="VectorBase:RSAN_033015"/>
<keyword evidence="8" id="KW-1015">Disulfide bond</keyword>
<name>A0A9D4T4S5_RHISA</name>
<dbReference type="EMBL" id="JABSTV010001248">
    <property type="protein sequence ID" value="KAH7969823.1"/>
    <property type="molecule type" value="Genomic_DNA"/>
</dbReference>
<dbReference type="GO" id="GO:0007416">
    <property type="term" value="P:synapse assembly"/>
    <property type="evidence" value="ECO:0007669"/>
    <property type="project" value="TreeGrafter"/>
</dbReference>
<organism evidence="12 13">
    <name type="scientific">Rhipicephalus sanguineus</name>
    <name type="common">Brown dog tick</name>
    <name type="synonym">Ixodes sanguineus</name>
    <dbReference type="NCBI Taxonomy" id="34632"/>
    <lineage>
        <taxon>Eukaryota</taxon>
        <taxon>Metazoa</taxon>
        <taxon>Ecdysozoa</taxon>
        <taxon>Arthropoda</taxon>
        <taxon>Chelicerata</taxon>
        <taxon>Arachnida</taxon>
        <taxon>Acari</taxon>
        <taxon>Parasitiformes</taxon>
        <taxon>Ixodida</taxon>
        <taxon>Ixodoidea</taxon>
        <taxon>Ixodidae</taxon>
        <taxon>Rhipicephalinae</taxon>
        <taxon>Rhipicephalus</taxon>
        <taxon>Rhipicephalus</taxon>
    </lineage>
</organism>
<proteinExistence type="predicted"/>
<evidence type="ECO:0000256" key="1">
    <source>
        <dbReference type="ARBA" id="ARBA00004167"/>
    </source>
</evidence>
<sequence>MCGIFAWFPSFTRFLERYWLFLAEYVLHYGTELGEWNKMTLNSSKQSFFLDGLKCGTTYRLYMTASNSIGTGEPGADVIVRTNGAAPISPAIDKFVVTNGTSAALNLAAWMTAGCPVTSFAVQYRPRFHKAWILAADAISPGRRHYVIGDLAPGRQYQVRVVAQSDAGATQADFPFRTATLPDSGPEGAWAPLTGAGPVAPPMWGLGVGARHLLGLLDGLMLKGPVGAPEVADPVFLGGRRPEASV</sequence>
<dbReference type="GO" id="GO:0007156">
    <property type="term" value="P:homophilic cell adhesion via plasma membrane adhesion molecules"/>
    <property type="evidence" value="ECO:0007669"/>
    <property type="project" value="TreeGrafter"/>
</dbReference>
<gene>
    <name evidence="12" type="ORF">HPB52_022003</name>
</gene>
<evidence type="ECO:0000259" key="11">
    <source>
        <dbReference type="PROSITE" id="PS50853"/>
    </source>
</evidence>
<keyword evidence="5" id="KW-0130">Cell adhesion</keyword>
<reference evidence="12" key="2">
    <citation type="submission" date="2021-09" db="EMBL/GenBank/DDBJ databases">
        <authorList>
            <person name="Jia N."/>
            <person name="Wang J."/>
            <person name="Shi W."/>
            <person name="Du L."/>
            <person name="Sun Y."/>
            <person name="Zhan W."/>
            <person name="Jiang J."/>
            <person name="Wang Q."/>
            <person name="Zhang B."/>
            <person name="Ji P."/>
            <person name="Sakyi L.B."/>
            <person name="Cui X."/>
            <person name="Yuan T."/>
            <person name="Jiang B."/>
            <person name="Yang W."/>
            <person name="Lam T.T.-Y."/>
            <person name="Chang Q."/>
            <person name="Ding S."/>
            <person name="Wang X."/>
            <person name="Zhu J."/>
            <person name="Ruan X."/>
            <person name="Zhao L."/>
            <person name="Wei J."/>
            <person name="Que T."/>
            <person name="Du C."/>
            <person name="Cheng J."/>
            <person name="Dai P."/>
            <person name="Han X."/>
            <person name="Huang E."/>
            <person name="Gao Y."/>
            <person name="Liu J."/>
            <person name="Shao H."/>
            <person name="Ye R."/>
            <person name="Li L."/>
            <person name="Wei W."/>
            <person name="Wang X."/>
            <person name="Wang C."/>
            <person name="Huo Q."/>
            <person name="Li W."/>
            <person name="Guo W."/>
            <person name="Chen H."/>
            <person name="Chen S."/>
            <person name="Zhou L."/>
            <person name="Zhou L."/>
            <person name="Ni X."/>
            <person name="Tian J."/>
            <person name="Zhou Y."/>
            <person name="Sheng Y."/>
            <person name="Liu T."/>
            <person name="Pan Y."/>
            <person name="Xia L."/>
            <person name="Li J."/>
            <person name="Zhao F."/>
            <person name="Cao W."/>
        </authorList>
    </citation>
    <scope>NUCLEOTIDE SEQUENCE</scope>
    <source>
        <strain evidence="12">Rsan-2018</strain>
        <tissue evidence="12">Larvae</tissue>
    </source>
</reference>
<dbReference type="Gene3D" id="2.60.40.10">
    <property type="entry name" value="Immunoglobulins"/>
    <property type="match status" value="2"/>
</dbReference>
<evidence type="ECO:0000256" key="8">
    <source>
        <dbReference type="ARBA" id="ARBA00023157"/>
    </source>
</evidence>
<keyword evidence="2" id="KW-0812">Transmembrane</keyword>
<comment type="subcellular location">
    <subcellularLocation>
        <location evidence="1">Membrane</location>
        <topology evidence="1">Single-pass membrane protein</topology>
    </subcellularLocation>
</comment>
<protein>
    <recommendedName>
        <fullName evidence="11">Fibronectin type-III domain-containing protein</fullName>
    </recommendedName>
</protein>
<evidence type="ECO:0000256" key="3">
    <source>
        <dbReference type="ARBA" id="ARBA00022729"/>
    </source>
</evidence>
<dbReference type="SUPFAM" id="SSF49265">
    <property type="entry name" value="Fibronectin type III"/>
    <property type="match status" value="1"/>
</dbReference>